<dbReference type="InterPro" id="IPR005302">
    <property type="entry name" value="MoCF_Sase_C"/>
</dbReference>
<dbReference type="Gene3D" id="2.40.33.20">
    <property type="entry name" value="PK beta-barrel domain-like"/>
    <property type="match status" value="1"/>
</dbReference>
<sequence>MDIATSDIHLGPGTMGENIVLQGLTLMQVPLGTRLSVGEALLELTEVRIPCKHTNYD</sequence>
<gene>
    <name evidence="2" type="ORF">KDW_10210</name>
</gene>
<dbReference type="InterPro" id="IPR011037">
    <property type="entry name" value="Pyrv_Knase-like_insert_dom_sf"/>
</dbReference>
<accession>A0A5J4KL11</accession>
<evidence type="ECO:0000259" key="1">
    <source>
        <dbReference type="PROSITE" id="PS51340"/>
    </source>
</evidence>
<organism evidence="2 3">
    <name type="scientific">Dictyobacter vulcani</name>
    <dbReference type="NCBI Taxonomy" id="2607529"/>
    <lineage>
        <taxon>Bacteria</taxon>
        <taxon>Bacillati</taxon>
        <taxon>Chloroflexota</taxon>
        <taxon>Ktedonobacteria</taxon>
        <taxon>Ktedonobacterales</taxon>
        <taxon>Dictyobacteraceae</taxon>
        <taxon>Dictyobacter</taxon>
    </lineage>
</organism>
<keyword evidence="3" id="KW-1185">Reference proteome</keyword>
<protein>
    <recommendedName>
        <fullName evidence="1">MOSC domain-containing protein</fullName>
    </recommendedName>
</protein>
<dbReference type="AlphaFoldDB" id="A0A5J4KL11"/>
<proteinExistence type="predicted"/>
<dbReference type="Pfam" id="PF03473">
    <property type="entry name" value="MOSC"/>
    <property type="match status" value="1"/>
</dbReference>
<name>A0A5J4KL11_9CHLR</name>
<dbReference type="Proteomes" id="UP000326912">
    <property type="component" value="Unassembled WGS sequence"/>
</dbReference>
<dbReference type="PROSITE" id="PS51340">
    <property type="entry name" value="MOSC"/>
    <property type="match status" value="1"/>
</dbReference>
<evidence type="ECO:0000313" key="3">
    <source>
        <dbReference type="Proteomes" id="UP000326912"/>
    </source>
</evidence>
<reference evidence="2 3" key="1">
    <citation type="submission" date="2019-10" db="EMBL/GenBank/DDBJ databases">
        <title>Dictyobacter vulcani sp. nov., within the class Ktedonobacteria, isolated from soil of volcanic Mt. Zao.</title>
        <authorList>
            <person name="Zheng Y."/>
            <person name="Wang C.M."/>
            <person name="Sakai Y."/>
            <person name="Abe K."/>
            <person name="Yokota A."/>
            <person name="Yabe S."/>
        </authorList>
    </citation>
    <scope>NUCLEOTIDE SEQUENCE [LARGE SCALE GENOMIC DNA]</scope>
    <source>
        <strain evidence="2 3">W12</strain>
    </source>
</reference>
<dbReference type="GO" id="GO:0030151">
    <property type="term" value="F:molybdenum ion binding"/>
    <property type="evidence" value="ECO:0007669"/>
    <property type="project" value="InterPro"/>
</dbReference>
<comment type="caution">
    <text evidence="2">The sequence shown here is derived from an EMBL/GenBank/DDBJ whole genome shotgun (WGS) entry which is preliminary data.</text>
</comment>
<dbReference type="EMBL" id="BKZW01000001">
    <property type="protein sequence ID" value="GER86859.1"/>
    <property type="molecule type" value="Genomic_DNA"/>
</dbReference>
<dbReference type="SUPFAM" id="SSF50800">
    <property type="entry name" value="PK beta-barrel domain-like"/>
    <property type="match status" value="1"/>
</dbReference>
<dbReference type="GO" id="GO:0003824">
    <property type="term" value="F:catalytic activity"/>
    <property type="evidence" value="ECO:0007669"/>
    <property type="project" value="InterPro"/>
</dbReference>
<dbReference type="GO" id="GO:0030170">
    <property type="term" value="F:pyridoxal phosphate binding"/>
    <property type="evidence" value="ECO:0007669"/>
    <property type="project" value="InterPro"/>
</dbReference>
<evidence type="ECO:0000313" key="2">
    <source>
        <dbReference type="EMBL" id="GER86859.1"/>
    </source>
</evidence>
<dbReference type="RefSeq" id="WP_162004959.1">
    <property type="nucleotide sequence ID" value="NZ_BKZW01000001.1"/>
</dbReference>
<feature type="domain" description="MOSC" evidence="1">
    <location>
        <begin position="1"/>
        <end position="57"/>
    </location>
</feature>